<keyword evidence="8" id="KW-0067">ATP-binding</keyword>
<feature type="compositionally biased region" description="Basic and acidic residues" evidence="13">
    <location>
        <begin position="159"/>
        <end position="169"/>
    </location>
</feature>
<dbReference type="Gene3D" id="3.40.50.300">
    <property type="entry name" value="P-loop containing nucleotide triphosphate hydrolases"/>
    <property type="match status" value="2"/>
</dbReference>
<evidence type="ECO:0000256" key="10">
    <source>
        <dbReference type="ARBA" id="ARBA00022946"/>
    </source>
</evidence>
<keyword evidence="7" id="KW-0347">Helicase</keyword>
<evidence type="ECO:0000256" key="3">
    <source>
        <dbReference type="ARBA" id="ARBA00022528"/>
    </source>
</evidence>
<dbReference type="InterPro" id="IPR027417">
    <property type="entry name" value="P-loop_NTPase"/>
</dbReference>
<evidence type="ECO:0000256" key="5">
    <source>
        <dbReference type="ARBA" id="ARBA00022741"/>
    </source>
</evidence>
<dbReference type="InterPro" id="IPR011709">
    <property type="entry name" value="DEAD-box_helicase_OB_fold"/>
</dbReference>
<dbReference type="Pfam" id="PF00271">
    <property type="entry name" value="Helicase_C"/>
    <property type="match status" value="1"/>
</dbReference>
<dbReference type="GO" id="GO:0009507">
    <property type="term" value="C:chloroplast"/>
    <property type="evidence" value="ECO:0007669"/>
    <property type="project" value="UniProtKB-SubCell"/>
</dbReference>
<keyword evidence="4" id="KW-0934">Plastid</keyword>
<keyword evidence="3" id="KW-0150">Chloroplast</keyword>
<protein>
    <recommendedName>
        <fullName evidence="2">RNA helicase</fullName>
        <ecNumber evidence="2">3.6.4.13</ecNumber>
    </recommendedName>
</protein>
<feature type="region of interest" description="Disordered" evidence="13">
    <location>
        <begin position="1"/>
        <end position="34"/>
    </location>
</feature>
<evidence type="ECO:0000256" key="2">
    <source>
        <dbReference type="ARBA" id="ARBA00012552"/>
    </source>
</evidence>
<keyword evidence="17" id="KW-1185">Reference proteome</keyword>
<dbReference type="InterPro" id="IPR001650">
    <property type="entry name" value="Helicase_C-like"/>
</dbReference>
<dbReference type="Pfam" id="PF24899">
    <property type="entry name" value="UBA_DHX29"/>
    <property type="match status" value="1"/>
</dbReference>
<dbReference type="InterPro" id="IPR056890">
    <property type="entry name" value="UBA_DHX29-like"/>
</dbReference>
<comment type="similarity">
    <text evidence="12">Belongs to the DExH box helicase family.</text>
</comment>
<accession>A0ABC8J6G6</accession>
<name>A0ABC8J6G6_ERUVS</name>
<dbReference type="GO" id="GO:0005524">
    <property type="term" value="F:ATP binding"/>
    <property type="evidence" value="ECO:0007669"/>
    <property type="project" value="UniProtKB-KW"/>
</dbReference>
<dbReference type="InterPro" id="IPR007502">
    <property type="entry name" value="Helicase-assoc_dom"/>
</dbReference>
<feature type="region of interest" description="Disordered" evidence="13">
    <location>
        <begin position="150"/>
        <end position="172"/>
    </location>
</feature>
<dbReference type="Pfam" id="PF00270">
    <property type="entry name" value="DEAD"/>
    <property type="match status" value="1"/>
</dbReference>
<dbReference type="Pfam" id="PF26026">
    <property type="entry name" value="RNA_hel_CTD"/>
    <property type="match status" value="1"/>
</dbReference>
<dbReference type="SMART" id="SM00487">
    <property type="entry name" value="DEXDc"/>
    <property type="match status" value="1"/>
</dbReference>
<dbReference type="InterPro" id="IPR059023">
    <property type="entry name" value="RNA_hel_CTD"/>
</dbReference>
<keyword evidence="9" id="KW-0694">RNA-binding</keyword>
<dbReference type="InterPro" id="IPR018170">
    <property type="entry name" value="Aldo/ket_reductase_CS"/>
</dbReference>
<feature type="domain" description="Helicase ATP-binding" evidence="14">
    <location>
        <begin position="606"/>
        <end position="783"/>
    </location>
</feature>
<feature type="domain" description="Helicase C-terminal" evidence="15">
    <location>
        <begin position="883"/>
        <end position="1059"/>
    </location>
</feature>
<dbReference type="PANTHER" id="PTHR18934">
    <property type="entry name" value="ATP-DEPENDENT RNA HELICASE"/>
    <property type="match status" value="1"/>
</dbReference>
<evidence type="ECO:0000256" key="9">
    <source>
        <dbReference type="ARBA" id="ARBA00022884"/>
    </source>
</evidence>
<dbReference type="EMBL" id="CAKOAT010064043">
    <property type="protein sequence ID" value="CAH8306172.1"/>
    <property type="molecule type" value="Genomic_DNA"/>
</dbReference>
<dbReference type="SUPFAM" id="SSF52540">
    <property type="entry name" value="P-loop containing nucleoside triphosphate hydrolases"/>
    <property type="match status" value="1"/>
</dbReference>
<dbReference type="Pfam" id="PF21010">
    <property type="entry name" value="HA2_C"/>
    <property type="match status" value="1"/>
</dbReference>
<sequence>MAPKKKPQKKNQTNNKPTPTSSIPNSNHKKPCKVPKLLISPEDEDRLRRLLLNFRRTASPVRSPVHNALSKAHKKKKLINLYEKLSCEEFSDDQIESALSSLTDGATFESAFDWLCLNFPSHELPLKFSCAASHFPTTGGSVSVITSKRKDWNQPAAESSHKDGSSGEEKQEELEVLVQVKGKRDEEDTLSSCHSSQADWIRQYMRRQEEVSGPRPFDVIAEEYCLERSDAIKAKRKGDASRQKQAGLAICKLKQELPGISEAMLESEFLREQAFEDASEKEVTSPKRDDVHESVIADALSIQLLDDMNLDANLVGSRSSEKIQLKALPLSSSGQDIFDDMELGDLFSEDVPPYEPSPHELLELQKKEIMRELQNETHLGKLEGIWKKGEAQKIPKALLHRLCQKSGWEAPKFNKITGEGSNFSYTISVMCKSSGYGKSKQGGGLVTIKLPHQVDDFASIEDAQNRVAAFALHKLFPDLPVHFAITEPYASLVLVWKQEESLGIQSREEERREKFVDSLLEAHNFTLNALPSGMHGVFQLVDSCVKENDDLNVVKSNHIAKRNISMEAVCSSLKRRQENNKKTQKYKNMLKTRDALPISEVKNDILHHLKEKDVLVVCGETGSGKTTQVPQFILDDMIDSGHGGYCNIICTQPRVMAAISVAQRVADERCECPPGLGDSVVGYQVRHQSARSNNTRLLFCTTGILLRKLAGDKTLKDVTHIIVDEVHERSLTSDFLLIILKRLIEKQACDRSSPKLKVILMSATVDANQFSRYFGQCPVLTAQGRMHPVTYHFLEDIYEKTRYLLAPDSPAALRSDTSNKDELGSLKVRGRKKNLMLAGWGDNYLVTEDCLNSSYVSSNYESYSDRTKENLKRLNEDIIDYELLEELICYIDGTHEEGAILVFLPGMPEINMLLNRLAASHRFRGRAKDWLLPLHSSVAHTEQKNVFLRPPKGIRKVVIVATNIAETSITIDDVVYVIDSGKHKENRYNPQKKLSSMVEDWISKANARQRAGRAGRVKPGICFSLYTRHRFEKLMRPYQVPEMLRVPLVELCLQIKLIGLGYIKPFLSKASDTIFHEGAINSAISLLHKVGAIEGDEDLTPLGHHLAKLPVDVLIGKMLLYGAIFGCLSPILSVAAFLSHKSPFTYPKDQKQDVDRVKLALLSDKPESSSNVNNNDRQSDHLLMVVAYEKWVKIMHEEGTQAAERFCDSKFISSSVMRTISDLRIEFGTLLADIGLIHLPKSKTEERRKENLDVWFSDRTQPFNMYSQEPEVVKAILCAGLCPNIAEGLVNRLAKPEKQTQRYAVWHDGRREVHIHPTSINKNCKAFQYPFLVFLDKVESKKVVYLRDTTIVSPFSILLFGGSVDVHHQSGSVTIDGWLKLAAPAQTAVLFKELRLTLHSILKDLIQNPEKSGIVHNEVVKSMVHILIEEGKAATCTKMCSV</sequence>
<dbReference type="GO" id="GO:0003724">
    <property type="term" value="F:RNA helicase activity"/>
    <property type="evidence" value="ECO:0007669"/>
    <property type="project" value="UniProtKB-EC"/>
</dbReference>
<dbReference type="InterPro" id="IPR014001">
    <property type="entry name" value="Helicase_ATP-bd"/>
</dbReference>
<evidence type="ECO:0000256" key="7">
    <source>
        <dbReference type="ARBA" id="ARBA00022806"/>
    </source>
</evidence>
<dbReference type="FunFam" id="3.40.50.300:FF:000819">
    <property type="entry name" value="ATP dependent RNA helicase, putative"/>
    <property type="match status" value="1"/>
</dbReference>
<dbReference type="Pfam" id="PF07717">
    <property type="entry name" value="OB_NTP_bind"/>
    <property type="match status" value="1"/>
</dbReference>
<gene>
    <name evidence="16" type="ORF">ERUC_LOCUS4299</name>
</gene>
<evidence type="ECO:0000256" key="4">
    <source>
        <dbReference type="ARBA" id="ARBA00022640"/>
    </source>
</evidence>
<comment type="subcellular location">
    <subcellularLocation>
        <location evidence="1">Plastid</location>
        <location evidence="1">Chloroplast</location>
    </subcellularLocation>
</comment>
<evidence type="ECO:0000259" key="14">
    <source>
        <dbReference type="PROSITE" id="PS51192"/>
    </source>
</evidence>
<dbReference type="CDD" id="cd17917">
    <property type="entry name" value="DEXHc_RHA-like"/>
    <property type="match status" value="1"/>
</dbReference>
<evidence type="ECO:0000313" key="16">
    <source>
        <dbReference type="EMBL" id="CAH8306172.1"/>
    </source>
</evidence>
<dbReference type="FunFam" id="1.20.120.1080:FF:000002">
    <property type="entry name" value="Putative ATP-dependent RNA helicase DHX36"/>
    <property type="match status" value="1"/>
</dbReference>
<feature type="compositionally biased region" description="Low complexity" evidence="13">
    <location>
        <begin position="10"/>
        <end position="20"/>
    </location>
</feature>
<evidence type="ECO:0000256" key="11">
    <source>
        <dbReference type="ARBA" id="ARBA00047984"/>
    </source>
</evidence>
<dbReference type="SMART" id="SM00847">
    <property type="entry name" value="HA2"/>
    <property type="match status" value="1"/>
</dbReference>
<dbReference type="GO" id="GO:0003723">
    <property type="term" value="F:RNA binding"/>
    <property type="evidence" value="ECO:0007669"/>
    <property type="project" value="UniProtKB-KW"/>
</dbReference>
<dbReference type="EC" id="3.6.4.13" evidence="2"/>
<dbReference type="PROSITE" id="PS00063">
    <property type="entry name" value="ALDOKETO_REDUCTASE_3"/>
    <property type="match status" value="1"/>
</dbReference>
<evidence type="ECO:0000259" key="15">
    <source>
        <dbReference type="PROSITE" id="PS51194"/>
    </source>
</evidence>
<dbReference type="PANTHER" id="PTHR18934:SF246">
    <property type="entry name" value="DEXH-BOX ATP-DEPENDENT RNA HELICASE DEXH4, CHLOROPLASTIC-RELATED"/>
    <property type="match status" value="1"/>
</dbReference>
<comment type="caution">
    <text evidence="16">The sequence shown here is derived from an EMBL/GenBank/DDBJ whole genome shotgun (WGS) entry which is preliminary data.</text>
</comment>
<evidence type="ECO:0000256" key="6">
    <source>
        <dbReference type="ARBA" id="ARBA00022801"/>
    </source>
</evidence>
<dbReference type="GO" id="GO:0016787">
    <property type="term" value="F:hydrolase activity"/>
    <property type="evidence" value="ECO:0007669"/>
    <property type="project" value="UniProtKB-KW"/>
</dbReference>
<keyword evidence="10" id="KW-0809">Transit peptide</keyword>
<dbReference type="InterPro" id="IPR048333">
    <property type="entry name" value="HA2_WH"/>
</dbReference>
<comment type="catalytic activity">
    <reaction evidence="11">
        <text>ATP + H2O = ADP + phosphate + H(+)</text>
        <dbReference type="Rhea" id="RHEA:13065"/>
        <dbReference type="ChEBI" id="CHEBI:15377"/>
        <dbReference type="ChEBI" id="CHEBI:15378"/>
        <dbReference type="ChEBI" id="CHEBI:30616"/>
        <dbReference type="ChEBI" id="CHEBI:43474"/>
        <dbReference type="ChEBI" id="CHEBI:456216"/>
        <dbReference type="EC" id="3.6.4.13"/>
    </reaction>
</comment>
<evidence type="ECO:0000256" key="8">
    <source>
        <dbReference type="ARBA" id="ARBA00022840"/>
    </source>
</evidence>
<dbReference type="CDD" id="cd18791">
    <property type="entry name" value="SF2_C_RHA"/>
    <property type="match status" value="1"/>
</dbReference>
<dbReference type="CDD" id="cd00048">
    <property type="entry name" value="DSRM_SF"/>
    <property type="match status" value="1"/>
</dbReference>
<dbReference type="Gene3D" id="3.30.160.20">
    <property type="match status" value="1"/>
</dbReference>
<dbReference type="PROSITE" id="PS51192">
    <property type="entry name" value="HELICASE_ATP_BIND_1"/>
    <property type="match status" value="1"/>
</dbReference>
<organism evidence="16 17">
    <name type="scientific">Eruca vesicaria subsp. sativa</name>
    <name type="common">Garden rocket</name>
    <name type="synonym">Eruca sativa</name>
    <dbReference type="NCBI Taxonomy" id="29727"/>
    <lineage>
        <taxon>Eukaryota</taxon>
        <taxon>Viridiplantae</taxon>
        <taxon>Streptophyta</taxon>
        <taxon>Embryophyta</taxon>
        <taxon>Tracheophyta</taxon>
        <taxon>Spermatophyta</taxon>
        <taxon>Magnoliopsida</taxon>
        <taxon>eudicotyledons</taxon>
        <taxon>Gunneridae</taxon>
        <taxon>Pentapetalae</taxon>
        <taxon>rosids</taxon>
        <taxon>malvids</taxon>
        <taxon>Brassicales</taxon>
        <taxon>Brassicaceae</taxon>
        <taxon>Brassiceae</taxon>
        <taxon>Eruca</taxon>
    </lineage>
</organism>
<evidence type="ECO:0000256" key="12">
    <source>
        <dbReference type="ARBA" id="ARBA00060772"/>
    </source>
</evidence>
<dbReference type="SMART" id="SM00490">
    <property type="entry name" value="HELICc"/>
    <property type="match status" value="1"/>
</dbReference>
<keyword evidence="5" id="KW-0547">Nucleotide-binding</keyword>
<dbReference type="Pfam" id="PF04408">
    <property type="entry name" value="WHD_HA2"/>
    <property type="match status" value="1"/>
</dbReference>
<evidence type="ECO:0000313" key="17">
    <source>
        <dbReference type="Proteomes" id="UP001642260"/>
    </source>
</evidence>
<evidence type="ECO:0000256" key="13">
    <source>
        <dbReference type="SAM" id="MobiDB-lite"/>
    </source>
</evidence>
<dbReference type="InterPro" id="IPR011545">
    <property type="entry name" value="DEAD/DEAH_box_helicase_dom"/>
</dbReference>
<evidence type="ECO:0000256" key="1">
    <source>
        <dbReference type="ARBA" id="ARBA00004229"/>
    </source>
</evidence>
<keyword evidence="6" id="KW-0378">Hydrolase</keyword>
<dbReference type="Gene3D" id="1.20.120.1080">
    <property type="match status" value="1"/>
</dbReference>
<proteinExistence type="inferred from homology"/>
<dbReference type="PROSITE" id="PS51194">
    <property type="entry name" value="HELICASE_CTER"/>
    <property type="match status" value="1"/>
</dbReference>
<dbReference type="Proteomes" id="UP001642260">
    <property type="component" value="Unassembled WGS sequence"/>
</dbReference>
<dbReference type="FunFam" id="3.40.50.300:FF:000500">
    <property type="entry name" value="ATP-dependent RNA helicase DHX29"/>
    <property type="match status" value="1"/>
</dbReference>
<reference evidence="16 17" key="1">
    <citation type="submission" date="2022-03" db="EMBL/GenBank/DDBJ databases">
        <authorList>
            <person name="Macdonald S."/>
            <person name="Ahmed S."/>
            <person name="Newling K."/>
        </authorList>
    </citation>
    <scope>NUCLEOTIDE SEQUENCE [LARGE SCALE GENOMIC DNA]</scope>
</reference>